<dbReference type="RefSeq" id="XP_013163288.1">
    <property type="nucleotide sequence ID" value="XM_013307834.1"/>
</dbReference>
<dbReference type="Pfam" id="PF06151">
    <property type="entry name" value="Trehalose_recp"/>
    <property type="match status" value="1"/>
</dbReference>
<feature type="transmembrane region" description="Helical" evidence="8">
    <location>
        <begin position="221"/>
        <end position="241"/>
    </location>
</feature>
<keyword evidence="3" id="KW-1003">Cell membrane</keyword>
<dbReference type="PANTHER" id="PTHR21421:SF29">
    <property type="entry name" value="GUSTATORY RECEPTOR 5A FOR TREHALOSE-RELATED"/>
    <property type="match status" value="1"/>
</dbReference>
<keyword evidence="7" id="KW-0675">Receptor</keyword>
<reference evidence="9" key="1">
    <citation type="submission" date="2025-08" db="UniProtKB">
        <authorList>
            <consortium name="RefSeq"/>
        </authorList>
    </citation>
    <scope>IDENTIFICATION</scope>
</reference>
<dbReference type="KEGG" id="pxu:106114573"/>
<protein>
    <submittedName>
        <fullName evidence="9">Gustatory receptor for sugar taste 64a-like</fullName>
    </submittedName>
</protein>
<dbReference type="GeneID" id="106114573"/>
<sequence length="344" mass="39944">MAEVIMAKESIRFVFFHDTRSLVARLSGSIFYANGLISLILTWRFIGAWDCLSQHWLRNDLLTGLNVESDKYIKRKIIFVTTFVSVCAIVEHIFSMIAAIGFNCSSVEECFRTYILISHGFLLQSYEYDLWLAIPIFILSKLATILWNLQDLTIILMSMGLTSRYNMLNLYTRKLIQREYQKKQNYSKLTYLHIDQWRKLRRAYARQANLVRSLERHLGPLVLLSNLNNLYFICLQLYLGIRITSRSWISRTYYLLSLTWLLSRACGVVLAGAAIILYSKKSLPDLKSCLSATYNIEVKRLITQLTYDSVGLSGMKLFTLSRQNLLEVVATVIKYELILLQYDK</sequence>
<gene>
    <name evidence="9" type="primary">LOC106114573</name>
</gene>
<dbReference type="InterPro" id="IPR009318">
    <property type="entry name" value="Gustatory_rcpt"/>
</dbReference>
<evidence type="ECO:0000256" key="1">
    <source>
        <dbReference type="ARBA" id="ARBA00004651"/>
    </source>
</evidence>
<accession>A0AAJ6Z1U0</accession>
<evidence type="ECO:0000256" key="7">
    <source>
        <dbReference type="ARBA" id="ARBA00023170"/>
    </source>
</evidence>
<dbReference type="AlphaFoldDB" id="A0AAJ6Z1U0"/>
<dbReference type="GO" id="GO:0005886">
    <property type="term" value="C:plasma membrane"/>
    <property type="evidence" value="ECO:0007669"/>
    <property type="project" value="UniProtKB-SubCell"/>
</dbReference>
<evidence type="ECO:0000256" key="8">
    <source>
        <dbReference type="SAM" id="Phobius"/>
    </source>
</evidence>
<comment type="similarity">
    <text evidence="2">Belongs to the insect chemoreceptor superfamily. Gustatory receptor (GR) family. Gr5a subfamily.</text>
</comment>
<name>A0AAJ6Z1U0_PAPXU</name>
<keyword evidence="4 8" id="KW-0812">Transmembrane</keyword>
<feature type="transmembrane region" description="Helical" evidence="8">
    <location>
        <begin position="253"/>
        <end position="278"/>
    </location>
</feature>
<evidence type="ECO:0000256" key="6">
    <source>
        <dbReference type="ARBA" id="ARBA00023136"/>
    </source>
</evidence>
<evidence type="ECO:0000256" key="5">
    <source>
        <dbReference type="ARBA" id="ARBA00022989"/>
    </source>
</evidence>
<evidence type="ECO:0000256" key="4">
    <source>
        <dbReference type="ARBA" id="ARBA00022692"/>
    </source>
</evidence>
<feature type="transmembrane region" description="Helical" evidence="8">
    <location>
        <begin position="30"/>
        <end position="52"/>
    </location>
</feature>
<evidence type="ECO:0000256" key="3">
    <source>
        <dbReference type="ARBA" id="ARBA00022475"/>
    </source>
</evidence>
<keyword evidence="5 8" id="KW-1133">Transmembrane helix</keyword>
<evidence type="ECO:0000256" key="2">
    <source>
        <dbReference type="ARBA" id="ARBA00005327"/>
    </source>
</evidence>
<evidence type="ECO:0000313" key="9">
    <source>
        <dbReference type="RefSeq" id="XP_013163288.1"/>
    </source>
</evidence>
<proteinExistence type="inferred from homology"/>
<dbReference type="GO" id="GO:0050916">
    <property type="term" value="P:sensory perception of sweet taste"/>
    <property type="evidence" value="ECO:0007669"/>
    <property type="project" value="UniProtKB-ARBA"/>
</dbReference>
<feature type="transmembrane region" description="Helical" evidence="8">
    <location>
        <begin position="130"/>
        <end position="149"/>
    </location>
</feature>
<dbReference type="GO" id="GO:0008527">
    <property type="term" value="F:taste receptor activity"/>
    <property type="evidence" value="ECO:0007669"/>
    <property type="project" value="InterPro"/>
</dbReference>
<keyword evidence="6 8" id="KW-0472">Membrane</keyword>
<dbReference type="PANTHER" id="PTHR21421">
    <property type="entry name" value="GUSTATORY RECEPTOR"/>
    <property type="match status" value="1"/>
</dbReference>
<comment type="subcellular location">
    <subcellularLocation>
        <location evidence="1">Cell membrane</location>
        <topology evidence="1">Multi-pass membrane protein</topology>
    </subcellularLocation>
</comment>
<feature type="transmembrane region" description="Helical" evidence="8">
    <location>
        <begin position="77"/>
        <end position="102"/>
    </location>
</feature>
<organism evidence="9">
    <name type="scientific">Papilio xuthus</name>
    <name type="common">Asian swallowtail butterfly</name>
    <dbReference type="NCBI Taxonomy" id="66420"/>
    <lineage>
        <taxon>Eukaryota</taxon>
        <taxon>Metazoa</taxon>
        <taxon>Ecdysozoa</taxon>
        <taxon>Arthropoda</taxon>
        <taxon>Hexapoda</taxon>
        <taxon>Insecta</taxon>
        <taxon>Pterygota</taxon>
        <taxon>Neoptera</taxon>
        <taxon>Endopterygota</taxon>
        <taxon>Lepidoptera</taxon>
        <taxon>Glossata</taxon>
        <taxon>Ditrysia</taxon>
        <taxon>Papilionoidea</taxon>
        <taxon>Papilionidae</taxon>
        <taxon>Papilioninae</taxon>
        <taxon>Papilio</taxon>
    </lineage>
</organism>
<dbReference type="Proteomes" id="UP000694872">
    <property type="component" value="Unplaced"/>
</dbReference>